<accession>A0A0L6CDA7</accession>
<keyword evidence="2" id="KW-1185">Reference proteome</keyword>
<evidence type="ECO:0000313" key="2">
    <source>
        <dbReference type="Proteomes" id="UP000037397"/>
    </source>
</evidence>
<evidence type="ECO:0000313" key="1">
    <source>
        <dbReference type="EMBL" id="KNX35876.1"/>
    </source>
</evidence>
<dbReference type="STRING" id="1631356.VV01_21640"/>
<gene>
    <name evidence="1" type="ORF">VV01_21640</name>
</gene>
<dbReference type="RefSeq" id="WP_050672137.1">
    <property type="nucleotide sequence ID" value="NZ_LAIR01000003.1"/>
</dbReference>
<sequence length="268" mass="29008">MSVADCLGLTEDSQLLVQANEQWATWCRQHPALRVAVDTTTLRVWLKQAASRDADEVLHALAQLAAPDGADNTAAAAALAWALMPGACTLANRLRTLTPEIDQVVAGQLWLEVRTFPWRRLRKVSANILLNTRAGVLRECDAQSQLARFDPTWSRTSPVDPYGAFWSAQVAAEPRTSDAAEELLQLLEWACAHDVITAADRSLLLCLVEAADRSATNRTGRCGAGLMANDTTEAVAGRLGMSARTLRRRTRSSIDALTEACTPGTESA</sequence>
<proteinExistence type="predicted"/>
<dbReference type="OrthoDB" id="3722818at2"/>
<dbReference type="AlphaFoldDB" id="A0A0L6CDA7"/>
<protein>
    <submittedName>
        <fullName evidence="1">Uncharacterized protein</fullName>
    </submittedName>
</protein>
<dbReference type="Proteomes" id="UP000037397">
    <property type="component" value="Unassembled WGS sequence"/>
</dbReference>
<organism evidence="1 2">
    <name type="scientific">Luteipulveratus halotolerans</name>
    <dbReference type="NCBI Taxonomy" id="1631356"/>
    <lineage>
        <taxon>Bacteria</taxon>
        <taxon>Bacillati</taxon>
        <taxon>Actinomycetota</taxon>
        <taxon>Actinomycetes</taxon>
        <taxon>Micrococcales</taxon>
        <taxon>Dermacoccaceae</taxon>
        <taxon>Luteipulveratus</taxon>
    </lineage>
</organism>
<reference evidence="2" key="1">
    <citation type="submission" date="2015-03" db="EMBL/GenBank/DDBJ databases">
        <title>Luteipulveratus halotolerans sp. nov., a novel actinobacterium (Dermacoccaceae) from Sarawak, Malaysia.</title>
        <authorList>
            <person name="Juboi H."/>
            <person name="Basik A."/>
            <person name="Shamsul S.S."/>
            <person name="Arnold P."/>
            <person name="Schmitt E.K."/>
            <person name="Sanglier J.-J."/>
            <person name="Yeo T."/>
        </authorList>
    </citation>
    <scope>NUCLEOTIDE SEQUENCE [LARGE SCALE GENOMIC DNA]</scope>
    <source>
        <strain evidence="2">C296001</strain>
    </source>
</reference>
<name>A0A0L6CDA7_9MICO</name>
<comment type="caution">
    <text evidence="1">The sequence shown here is derived from an EMBL/GenBank/DDBJ whole genome shotgun (WGS) entry which is preliminary data.</text>
</comment>
<dbReference type="EMBL" id="LAIR01000003">
    <property type="protein sequence ID" value="KNX35876.1"/>
    <property type="molecule type" value="Genomic_DNA"/>
</dbReference>